<evidence type="ECO:0000256" key="4">
    <source>
        <dbReference type="ARBA" id="ARBA00023136"/>
    </source>
</evidence>
<comment type="similarity">
    <text evidence="5">Belongs to the major facilitator superfamily. CAR1 family.</text>
</comment>
<feature type="domain" description="Major facilitator superfamily (MFS) profile" evidence="11">
    <location>
        <begin position="98"/>
        <end position="535"/>
    </location>
</feature>
<comment type="function">
    <text evidence="6">MFS transporter; part of the gene cluster that mediates the biosynthesis of cercosporin, a light-activated, non-host-selective toxin. The perylenequinone chromophore of cercosporin absorbs light energy to attain an electronically-activated triplet state and produces active oxygen species such as the hydroxyl radical, superoxide, hydrogen peroxide or singlet oxygen upon reaction with oxygen molecules. These reactive oxygen species cause damage to various cellular components including lipids, proteins and nucleic acids. Responsible for secretion and accumulation of cercosporin, but does not play any roles in self-protection against the toxicity of cercosporin.</text>
</comment>
<feature type="transmembrane region" description="Helical" evidence="10">
    <location>
        <begin position="201"/>
        <end position="221"/>
    </location>
</feature>
<dbReference type="OrthoDB" id="446368at2759"/>
<feature type="compositionally biased region" description="Polar residues" evidence="9">
    <location>
        <begin position="14"/>
        <end position="24"/>
    </location>
</feature>
<dbReference type="EMBL" id="NAJQ01000120">
    <property type="protein sequence ID" value="TKA78120.1"/>
    <property type="molecule type" value="Genomic_DNA"/>
</dbReference>
<feature type="transmembrane region" description="Helical" evidence="10">
    <location>
        <begin position="96"/>
        <end position="117"/>
    </location>
</feature>
<dbReference type="GO" id="GO:0022857">
    <property type="term" value="F:transmembrane transporter activity"/>
    <property type="evidence" value="ECO:0007669"/>
    <property type="project" value="InterPro"/>
</dbReference>
<dbReference type="Gene3D" id="1.20.1250.20">
    <property type="entry name" value="MFS general substrate transporter like domains"/>
    <property type="match status" value="1"/>
</dbReference>
<feature type="transmembrane region" description="Helical" evidence="10">
    <location>
        <begin position="228"/>
        <end position="249"/>
    </location>
</feature>
<dbReference type="PANTHER" id="PTHR23502:SF47">
    <property type="entry name" value="MAJOR FACILITATOR SUPERFAMILY (MFS) PROFILE DOMAIN-CONTAINING PROTEIN-RELATED"/>
    <property type="match status" value="1"/>
</dbReference>
<feature type="transmembrane region" description="Helical" evidence="10">
    <location>
        <begin position="368"/>
        <end position="395"/>
    </location>
</feature>
<feature type="region of interest" description="Disordered" evidence="9">
    <location>
        <begin position="1"/>
        <end position="89"/>
    </location>
</feature>
<feature type="transmembrane region" description="Helical" evidence="10">
    <location>
        <begin position="474"/>
        <end position="497"/>
    </location>
</feature>
<accession>A0A4U0XLJ7</accession>
<evidence type="ECO:0000256" key="8">
    <source>
        <dbReference type="ARBA" id="ARBA00077167"/>
    </source>
</evidence>
<organism evidence="12 13">
    <name type="scientific">Friedmanniomyces simplex</name>
    <dbReference type="NCBI Taxonomy" id="329884"/>
    <lineage>
        <taxon>Eukaryota</taxon>
        <taxon>Fungi</taxon>
        <taxon>Dikarya</taxon>
        <taxon>Ascomycota</taxon>
        <taxon>Pezizomycotina</taxon>
        <taxon>Dothideomycetes</taxon>
        <taxon>Dothideomycetidae</taxon>
        <taxon>Mycosphaerellales</taxon>
        <taxon>Teratosphaeriaceae</taxon>
        <taxon>Friedmanniomyces</taxon>
    </lineage>
</organism>
<dbReference type="GO" id="GO:0005886">
    <property type="term" value="C:plasma membrane"/>
    <property type="evidence" value="ECO:0007669"/>
    <property type="project" value="TreeGrafter"/>
</dbReference>
<gene>
    <name evidence="12" type="ORF">B0A55_02727</name>
</gene>
<evidence type="ECO:0000256" key="5">
    <source>
        <dbReference type="ARBA" id="ARBA00038347"/>
    </source>
</evidence>
<keyword evidence="3 10" id="KW-1133">Transmembrane helix</keyword>
<sequence>MEAQPRHHREPLDSTPSGGLSVTSTKDEEDSPIGVEKEAETHDDVPAQASDADIEKQAVQDLPPSAPPPEKDPNLVEFDGPEDPGNPLNWPVRKRIAITLSMGMMTFVVTFVCQATLPASSSIFATALAPVSEEFDIGETVATLGVALFLLGFVLGPICFGPASEVFGRRVPLFSGYIVFAIFQIPVAVARNVETIMLGRFIGGFAASAPLAVVGGALADIWGPLERAYAICVFAANAFSGPVAGPIIGGFVTESYLGWRWTQWLTLIMAALFGGIGLFVIEETSAARILQIRAKRLRYETKNWALHAKADENRVTARTILTVYLVRPFVMLGREPILACVTAYMGFLYGVLYLLFEAYPIEFHEIRGWSLGVSALPFCAFLVGIAGGTALMAYSTATNFKRAFLKHGKAVPEERLPPMIICAIILPIALFWFAWTSEKHISWVPSVIATGFLGGSLLVTFWQGINYIIDCYGFYSNSAIAVNTFIRSIAGAAFPLFATQMYRGLGVPWATSLLAFICVAFIPAPILFYIYGARIRARSRFSPTG</sequence>
<keyword evidence="2 10" id="KW-0812">Transmembrane</keyword>
<dbReference type="PANTHER" id="PTHR23502">
    <property type="entry name" value="MAJOR FACILITATOR SUPERFAMILY"/>
    <property type="match status" value="1"/>
</dbReference>
<dbReference type="PROSITE" id="PS50850">
    <property type="entry name" value="MFS"/>
    <property type="match status" value="1"/>
</dbReference>
<comment type="subcellular location">
    <subcellularLocation>
        <location evidence="1">Membrane</location>
        <topology evidence="1">Multi-pass membrane protein</topology>
    </subcellularLocation>
</comment>
<protein>
    <recommendedName>
        <fullName evidence="7">Cercosporin MFS transporter CTB4</fullName>
    </recommendedName>
    <alternativeName>
        <fullName evidence="8">Cercosporin toxin biosynthesis cluster protein 4</fullName>
    </alternativeName>
</protein>
<evidence type="ECO:0000313" key="13">
    <source>
        <dbReference type="Proteomes" id="UP000309340"/>
    </source>
</evidence>
<keyword evidence="4 10" id="KW-0472">Membrane</keyword>
<feature type="transmembrane region" description="Helical" evidence="10">
    <location>
        <begin position="337"/>
        <end position="356"/>
    </location>
</feature>
<dbReference type="CDD" id="cd17323">
    <property type="entry name" value="MFS_Tpo1_MDR_like"/>
    <property type="match status" value="1"/>
</dbReference>
<dbReference type="InterPro" id="IPR020846">
    <property type="entry name" value="MFS_dom"/>
</dbReference>
<proteinExistence type="inferred from homology"/>
<feature type="transmembrane region" description="Helical" evidence="10">
    <location>
        <begin position="261"/>
        <end position="281"/>
    </location>
</feature>
<evidence type="ECO:0000259" key="11">
    <source>
        <dbReference type="PROSITE" id="PS50850"/>
    </source>
</evidence>
<keyword evidence="13" id="KW-1185">Reference proteome</keyword>
<feature type="transmembrane region" description="Helical" evidence="10">
    <location>
        <begin position="171"/>
        <end position="189"/>
    </location>
</feature>
<feature type="transmembrane region" description="Helical" evidence="10">
    <location>
        <begin position="416"/>
        <end position="435"/>
    </location>
</feature>
<evidence type="ECO:0000256" key="2">
    <source>
        <dbReference type="ARBA" id="ARBA00022692"/>
    </source>
</evidence>
<dbReference type="InterPro" id="IPR011701">
    <property type="entry name" value="MFS"/>
</dbReference>
<feature type="transmembrane region" description="Helical" evidence="10">
    <location>
        <begin position="137"/>
        <end position="159"/>
    </location>
</feature>
<dbReference type="AlphaFoldDB" id="A0A4U0XLJ7"/>
<dbReference type="Pfam" id="PF07690">
    <property type="entry name" value="MFS_1"/>
    <property type="match status" value="1"/>
</dbReference>
<evidence type="ECO:0000256" key="9">
    <source>
        <dbReference type="SAM" id="MobiDB-lite"/>
    </source>
</evidence>
<dbReference type="InterPro" id="IPR036259">
    <property type="entry name" value="MFS_trans_sf"/>
</dbReference>
<feature type="transmembrane region" description="Helical" evidence="10">
    <location>
        <begin position="441"/>
        <end position="462"/>
    </location>
</feature>
<evidence type="ECO:0000256" key="6">
    <source>
        <dbReference type="ARBA" id="ARBA00053977"/>
    </source>
</evidence>
<dbReference type="Proteomes" id="UP000309340">
    <property type="component" value="Unassembled WGS sequence"/>
</dbReference>
<evidence type="ECO:0000256" key="7">
    <source>
        <dbReference type="ARBA" id="ARBA00069139"/>
    </source>
</evidence>
<reference evidence="12 13" key="1">
    <citation type="submission" date="2017-03" db="EMBL/GenBank/DDBJ databases">
        <title>Genomes of endolithic fungi from Antarctica.</title>
        <authorList>
            <person name="Coleine C."/>
            <person name="Masonjones S."/>
            <person name="Stajich J.E."/>
        </authorList>
    </citation>
    <scope>NUCLEOTIDE SEQUENCE [LARGE SCALE GENOMIC DNA]</scope>
    <source>
        <strain evidence="12 13">CCFEE 5184</strain>
    </source>
</reference>
<feature type="transmembrane region" description="Helical" evidence="10">
    <location>
        <begin position="509"/>
        <end position="531"/>
    </location>
</feature>
<dbReference type="SUPFAM" id="SSF103473">
    <property type="entry name" value="MFS general substrate transporter"/>
    <property type="match status" value="1"/>
</dbReference>
<evidence type="ECO:0000256" key="10">
    <source>
        <dbReference type="SAM" id="Phobius"/>
    </source>
</evidence>
<feature type="compositionally biased region" description="Basic and acidic residues" evidence="9">
    <location>
        <begin position="35"/>
        <end position="45"/>
    </location>
</feature>
<comment type="caution">
    <text evidence="12">The sequence shown here is derived from an EMBL/GenBank/DDBJ whole genome shotgun (WGS) entry which is preliminary data.</text>
</comment>
<dbReference type="FunFam" id="1.20.1250.20:FF:000011">
    <property type="entry name" value="MFS multidrug transporter, putative"/>
    <property type="match status" value="1"/>
</dbReference>
<evidence type="ECO:0000313" key="12">
    <source>
        <dbReference type="EMBL" id="TKA78120.1"/>
    </source>
</evidence>
<evidence type="ECO:0000256" key="1">
    <source>
        <dbReference type="ARBA" id="ARBA00004141"/>
    </source>
</evidence>
<name>A0A4U0XLJ7_9PEZI</name>
<dbReference type="STRING" id="329884.A0A4U0XLJ7"/>
<evidence type="ECO:0000256" key="3">
    <source>
        <dbReference type="ARBA" id="ARBA00022989"/>
    </source>
</evidence>